<proteinExistence type="predicted"/>
<evidence type="ECO:0000256" key="1">
    <source>
        <dbReference type="SAM" id="MobiDB-lite"/>
    </source>
</evidence>
<organism evidence="2 3">
    <name type="scientific">Aldrovandia affinis</name>
    <dbReference type="NCBI Taxonomy" id="143900"/>
    <lineage>
        <taxon>Eukaryota</taxon>
        <taxon>Metazoa</taxon>
        <taxon>Chordata</taxon>
        <taxon>Craniata</taxon>
        <taxon>Vertebrata</taxon>
        <taxon>Euteleostomi</taxon>
        <taxon>Actinopterygii</taxon>
        <taxon>Neopterygii</taxon>
        <taxon>Teleostei</taxon>
        <taxon>Notacanthiformes</taxon>
        <taxon>Halosauridae</taxon>
        <taxon>Aldrovandia</taxon>
    </lineage>
</organism>
<evidence type="ECO:0000313" key="3">
    <source>
        <dbReference type="Proteomes" id="UP001221898"/>
    </source>
</evidence>
<gene>
    <name evidence="2" type="ORF">AAFF_G00095520</name>
</gene>
<protein>
    <submittedName>
        <fullName evidence="2">Uncharacterized protein</fullName>
    </submittedName>
</protein>
<dbReference type="Proteomes" id="UP001221898">
    <property type="component" value="Unassembled WGS sequence"/>
</dbReference>
<feature type="compositionally biased region" description="Basic and acidic residues" evidence="1">
    <location>
        <begin position="65"/>
        <end position="80"/>
    </location>
</feature>
<sequence length="80" mass="8773">MGSSRARGVLGKDGRRSQVRALLLPLRSPMSENVCRAAGSADHRRARPVSPPDVPEAGRQPTPVERPRRQGDCTFRRGEV</sequence>
<keyword evidence="3" id="KW-1185">Reference proteome</keyword>
<name>A0AAD7WC05_9TELE</name>
<reference evidence="2" key="1">
    <citation type="journal article" date="2023" name="Science">
        <title>Genome structures resolve the early diversification of teleost fishes.</title>
        <authorList>
            <person name="Parey E."/>
            <person name="Louis A."/>
            <person name="Montfort J."/>
            <person name="Bouchez O."/>
            <person name="Roques C."/>
            <person name="Iampietro C."/>
            <person name="Lluch J."/>
            <person name="Castinel A."/>
            <person name="Donnadieu C."/>
            <person name="Desvignes T."/>
            <person name="Floi Bucao C."/>
            <person name="Jouanno E."/>
            <person name="Wen M."/>
            <person name="Mejri S."/>
            <person name="Dirks R."/>
            <person name="Jansen H."/>
            <person name="Henkel C."/>
            <person name="Chen W.J."/>
            <person name="Zahm M."/>
            <person name="Cabau C."/>
            <person name="Klopp C."/>
            <person name="Thompson A.W."/>
            <person name="Robinson-Rechavi M."/>
            <person name="Braasch I."/>
            <person name="Lecointre G."/>
            <person name="Bobe J."/>
            <person name="Postlethwait J.H."/>
            <person name="Berthelot C."/>
            <person name="Roest Crollius H."/>
            <person name="Guiguen Y."/>
        </authorList>
    </citation>
    <scope>NUCLEOTIDE SEQUENCE</scope>
    <source>
        <strain evidence="2">NC1722</strain>
    </source>
</reference>
<dbReference type="EMBL" id="JAINUG010000161">
    <property type="protein sequence ID" value="KAJ8391123.1"/>
    <property type="molecule type" value="Genomic_DNA"/>
</dbReference>
<dbReference type="AlphaFoldDB" id="A0AAD7WC05"/>
<feature type="region of interest" description="Disordered" evidence="1">
    <location>
        <begin position="34"/>
        <end position="80"/>
    </location>
</feature>
<accession>A0AAD7WC05</accession>
<evidence type="ECO:0000313" key="2">
    <source>
        <dbReference type="EMBL" id="KAJ8391123.1"/>
    </source>
</evidence>
<comment type="caution">
    <text evidence="2">The sequence shown here is derived from an EMBL/GenBank/DDBJ whole genome shotgun (WGS) entry which is preliminary data.</text>
</comment>